<dbReference type="InterPro" id="IPR050277">
    <property type="entry name" value="Sodium:Solute_Symporter"/>
</dbReference>
<keyword evidence="10" id="KW-1185">Reference proteome</keyword>
<dbReference type="PANTHER" id="PTHR48086">
    <property type="entry name" value="SODIUM/PROLINE SYMPORTER-RELATED"/>
    <property type="match status" value="1"/>
</dbReference>
<organism evidence="9 10">
    <name type="scientific">Desulfatitalea alkaliphila</name>
    <dbReference type="NCBI Taxonomy" id="2929485"/>
    <lineage>
        <taxon>Bacteria</taxon>
        <taxon>Pseudomonadati</taxon>
        <taxon>Thermodesulfobacteriota</taxon>
        <taxon>Desulfobacteria</taxon>
        <taxon>Desulfobacterales</taxon>
        <taxon>Desulfosarcinaceae</taxon>
        <taxon>Desulfatitalea</taxon>
    </lineage>
</organism>
<name>A0AA41R5I1_9BACT</name>
<evidence type="ECO:0000256" key="1">
    <source>
        <dbReference type="ARBA" id="ARBA00004141"/>
    </source>
</evidence>
<comment type="similarity">
    <text evidence="2 7">Belongs to the sodium:solute symporter (SSF) (TC 2.A.21) family.</text>
</comment>
<dbReference type="PROSITE" id="PS50283">
    <property type="entry name" value="NA_SOLUT_SYMP_3"/>
    <property type="match status" value="1"/>
</dbReference>
<comment type="caution">
    <text evidence="9">The sequence shown here is derived from an EMBL/GenBank/DDBJ whole genome shotgun (WGS) entry which is preliminary data.</text>
</comment>
<reference evidence="9" key="1">
    <citation type="submission" date="2022-04" db="EMBL/GenBank/DDBJ databases">
        <title>Desulfatitalea alkaliphila sp. nov., a novel anaerobic sulfate-reducing bacterium isolated from terrestrial mud volcano, Taman Peninsula, Russia.</title>
        <authorList>
            <person name="Khomyakova M.A."/>
            <person name="Merkel A.Y."/>
            <person name="Slobodkin A.I."/>
        </authorList>
    </citation>
    <scope>NUCLEOTIDE SEQUENCE</scope>
    <source>
        <strain evidence="9">M08but</strain>
    </source>
</reference>
<dbReference type="Pfam" id="PF00474">
    <property type="entry name" value="SSF"/>
    <property type="match status" value="1"/>
</dbReference>
<feature type="transmembrane region" description="Helical" evidence="8">
    <location>
        <begin position="124"/>
        <end position="149"/>
    </location>
</feature>
<accession>A0AA41R5I1</accession>
<dbReference type="Gene3D" id="1.20.1730.10">
    <property type="entry name" value="Sodium/glucose cotransporter"/>
    <property type="match status" value="1"/>
</dbReference>
<feature type="transmembrane region" description="Helical" evidence="8">
    <location>
        <begin position="399"/>
        <end position="423"/>
    </location>
</feature>
<feature type="transmembrane region" description="Helical" evidence="8">
    <location>
        <begin position="161"/>
        <end position="180"/>
    </location>
</feature>
<dbReference type="EMBL" id="JALJRB010000011">
    <property type="protein sequence ID" value="MCJ8501221.1"/>
    <property type="molecule type" value="Genomic_DNA"/>
</dbReference>
<dbReference type="InterPro" id="IPR001734">
    <property type="entry name" value="Na/solute_symporter"/>
</dbReference>
<feature type="transmembrane region" description="Helical" evidence="8">
    <location>
        <begin position="322"/>
        <end position="342"/>
    </location>
</feature>
<dbReference type="GO" id="GO:0005886">
    <property type="term" value="C:plasma membrane"/>
    <property type="evidence" value="ECO:0007669"/>
    <property type="project" value="TreeGrafter"/>
</dbReference>
<dbReference type="PANTHER" id="PTHR48086:SF5">
    <property type="entry name" value="NA(+):SOLUTE SYMPORTER (SSF FAMILY)"/>
    <property type="match status" value="1"/>
</dbReference>
<dbReference type="AlphaFoldDB" id="A0AA41R5I1"/>
<evidence type="ECO:0000256" key="3">
    <source>
        <dbReference type="ARBA" id="ARBA00022448"/>
    </source>
</evidence>
<feature type="transmembrane region" description="Helical" evidence="8">
    <location>
        <begin position="82"/>
        <end position="103"/>
    </location>
</feature>
<evidence type="ECO:0000313" key="10">
    <source>
        <dbReference type="Proteomes" id="UP001165427"/>
    </source>
</evidence>
<feature type="transmembrane region" description="Helical" evidence="8">
    <location>
        <begin position="521"/>
        <end position="539"/>
    </location>
</feature>
<feature type="transmembrane region" description="Helical" evidence="8">
    <location>
        <begin position="6"/>
        <end position="28"/>
    </location>
</feature>
<evidence type="ECO:0000256" key="5">
    <source>
        <dbReference type="ARBA" id="ARBA00022989"/>
    </source>
</evidence>
<evidence type="ECO:0000256" key="7">
    <source>
        <dbReference type="RuleBase" id="RU362091"/>
    </source>
</evidence>
<feature type="transmembrane region" description="Helical" evidence="8">
    <location>
        <begin position="430"/>
        <end position="451"/>
    </location>
</feature>
<feature type="transmembrane region" description="Helical" evidence="8">
    <location>
        <begin position="278"/>
        <end position="302"/>
    </location>
</feature>
<dbReference type="GO" id="GO:0022857">
    <property type="term" value="F:transmembrane transporter activity"/>
    <property type="evidence" value="ECO:0007669"/>
    <property type="project" value="InterPro"/>
</dbReference>
<evidence type="ECO:0000256" key="8">
    <source>
        <dbReference type="SAM" id="Phobius"/>
    </source>
</evidence>
<proteinExistence type="inferred from homology"/>
<gene>
    <name evidence="9" type="ORF">MRX98_11610</name>
</gene>
<comment type="subcellular location">
    <subcellularLocation>
        <location evidence="1">Membrane</location>
        <topology evidence="1">Multi-pass membrane protein</topology>
    </subcellularLocation>
</comment>
<dbReference type="InterPro" id="IPR038377">
    <property type="entry name" value="Na/Glc_symporter_sf"/>
</dbReference>
<dbReference type="RefSeq" id="WP_246907958.1">
    <property type="nucleotide sequence ID" value="NZ_JALJRB010000011.1"/>
</dbReference>
<keyword evidence="6 8" id="KW-0472">Membrane</keyword>
<feature type="transmembrane region" description="Helical" evidence="8">
    <location>
        <begin position="376"/>
        <end position="393"/>
    </location>
</feature>
<sequence>MQMTEFVLPNIWVGVLVVVALFAIFYYVGYVSAKKTTSEEDLYAAGFKIGPITNGLAMAATWASLATFMGVIALIYRLQAPFVYLWIQWALSIPLLVLLYGTCLRRMKAFTPASFIKVRYGNQAAMVVIAWMCLSMVMYALGQIIGLGMAFEVLFHLPYKWALIIVGLATLGYVTIGGMYGASYNAAFQMVVMTVAMVVPMGAIMKQMGSSGWWFPPLAYGDMVPGMLAQIPEFFDMKYDYRWYFALIPAFTLGPIALPHLAMRVFTSSSLKSARWSVVWFILFLGLLFAGTYTAGFAGNYFTAVTGNTIAKPDQTILVLNVYYNPVLVAAFVVGGAVAAGLSTVGGNLMAIAGLVGADLLGILKPKMEAKKRMTYGYVALGGGGLIALLLAFNPPAFLVTSILWAFGLLATAVSPSLLLGVWWKQANKYAMIISSVACGVIYIIISPHVLKGIVVGKGLVAALGMSGAMITVPLSFVSFIVLSVIFNKMNIAAPTLADMQYIDRIHGWGDEHVESRYNSYAMPIFAVVASVIIFIWGLQPW</sequence>
<protein>
    <submittedName>
        <fullName evidence="9">Sodium:solute symporter</fullName>
    </submittedName>
</protein>
<feature type="transmembrane region" description="Helical" evidence="8">
    <location>
        <begin position="463"/>
        <end position="487"/>
    </location>
</feature>
<evidence type="ECO:0000256" key="2">
    <source>
        <dbReference type="ARBA" id="ARBA00006434"/>
    </source>
</evidence>
<feature type="transmembrane region" description="Helical" evidence="8">
    <location>
        <begin position="348"/>
        <end position="364"/>
    </location>
</feature>
<evidence type="ECO:0000256" key="4">
    <source>
        <dbReference type="ARBA" id="ARBA00022692"/>
    </source>
</evidence>
<dbReference type="Proteomes" id="UP001165427">
    <property type="component" value="Unassembled WGS sequence"/>
</dbReference>
<evidence type="ECO:0000313" key="9">
    <source>
        <dbReference type="EMBL" id="MCJ8501221.1"/>
    </source>
</evidence>
<evidence type="ECO:0000256" key="6">
    <source>
        <dbReference type="ARBA" id="ARBA00023136"/>
    </source>
</evidence>
<feature type="transmembrane region" description="Helical" evidence="8">
    <location>
        <begin position="56"/>
        <end position="76"/>
    </location>
</feature>
<keyword evidence="5 8" id="KW-1133">Transmembrane helix</keyword>
<feature type="transmembrane region" description="Helical" evidence="8">
    <location>
        <begin position="241"/>
        <end position="258"/>
    </location>
</feature>
<keyword evidence="4 8" id="KW-0812">Transmembrane</keyword>
<keyword evidence="3" id="KW-0813">Transport</keyword>